<protein>
    <recommendedName>
        <fullName evidence="3">Topoisomerase II</fullName>
    </recommendedName>
</protein>
<gene>
    <name evidence="1" type="ORF">GGQ61_002147</name>
</gene>
<evidence type="ECO:0000313" key="2">
    <source>
        <dbReference type="Proteomes" id="UP000530564"/>
    </source>
</evidence>
<keyword evidence="2" id="KW-1185">Reference proteome</keyword>
<organism evidence="1 2">
    <name type="scientific">Phenylobacterium haematophilum</name>
    <dbReference type="NCBI Taxonomy" id="98513"/>
    <lineage>
        <taxon>Bacteria</taxon>
        <taxon>Pseudomonadati</taxon>
        <taxon>Pseudomonadota</taxon>
        <taxon>Alphaproteobacteria</taxon>
        <taxon>Caulobacterales</taxon>
        <taxon>Caulobacteraceae</taxon>
        <taxon>Phenylobacterium</taxon>
    </lineage>
</organism>
<comment type="caution">
    <text evidence="1">The sequence shown here is derived from an EMBL/GenBank/DDBJ whole genome shotgun (WGS) entry which is preliminary data.</text>
</comment>
<accession>A0A840A1W7</accession>
<evidence type="ECO:0008006" key="3">
    <source>
        <dbReference type="Google" id="ProtNLM"/>
    </source>
</evidence>
<evidence type="ECO:0000313" key="1">
    <source>
        <dbReference type="EMBL" id="MBB3891430.1"/>
    </source>
</evidence>
<dbReference type="EMBL" id="JACIDK010000002">
    <property type="protein sequence ID" value="MBB3891430.1"/>
    <property type="molecule type" value="Genomic_DNA"/>
</dbReference>
<name>A0A840A1W7_9CAUL</name>
<reference evidence="1 2" key="1">
    <citation type="submission" date="2020-08" db="EMBL/GenBank/DDBJ databases">
        <title>Genomic Encyclopedia of Type Strains, Phase IV (KMG-IV): sequencing the most valuable type-strain genomes for metagenomic binning, comparative biology and taxonomic classification.</title>
        <authorList>
            <person name="Goeker M."/>
        </authorList>
    </citation>
    <scope>NUCLEOTIDE SEQUENCE [LARGE SCALE GENOMIC DNA]</scope>
    <source>
        <strain evidence="1 2">DSM 21793</strain>
    </source>
</reference>
<proteinExistence type="predicted"/>
<sequence>MDAATRARANLIGKMDADLAAMLPQVLEETEIASQASLNATIGGKAAQFIDLHHEVILSPEQYVMLYMRGFKRAMSPVDAPRPDANRRNFEKFRASKAAQAYFLLFLKRSYLKHFAELSRKRPPLEESEVWIGQNRAHYGLLVTPIWREDRLEWCNDRSEIRHFPKLYWTIGHVLRTGLVVPGDPDRITFRQVDDYLTFFKNVLVRASFSPHERGIAERYVAYVRAAAVPESVPLLIPEFRYGGTAAAHRYRLDFCIVDPFTMRKVGFELSPWSTHGRLTGIAALTQAEVNDIARGNFEREMAKHKAFFREHGVYALIYTDADLLDLDRVFDGMKQYLAPVDAIAPLDHHLLDGFFA</sequence>
<dbReference type="RefSeq" id="WP_246370603.1">
    <property type="nucleotide sequence ID" value="NZ_JACIDK010000002.1"/>
</dbReference>
<dbReference type="AlphaFoldDB" id="A0A840A1W7"/>
<dbReference type="Proteomes" id="UP000530564">
    <property type="component" value="Unassembled WGS sequence"/>
</dbReference>